<dbReference type="InterPro" id="IPR001375">
    <property type="entry name" value="Peptidase_S9_cat"/>
</dbReference>
<evidence type="ECO:0000256" key="2">
    <source>
        <dbReference type="SAM" id="SignalP"/>
    </source>
</evidence>
<dbReference type="Pfam" id="PF00326">
    <property type="entry name" value="Peptidase_S9"/>
    <property type="match status" value="1"/>
</dbReference>
<dbReference type="Gene3D" id="3.40.50.1820">
    <property type="entry name" value="alpha/beta hydrolase"/>
    <property type="match status" value="1"/>
</dbReference>
<feature type="domain" description="Peptidase S9 prolyl oligopeptidase catalytic" evidence="3">
    <location>
        <begin position="449"/>
        <end position="658"/>
    </location>
</feature>
<dbReference type="GO" id="GO:0004177">
    <property type="term" value="F:aminopeptidase activity"/>
    <property type="evidence" value="ECO:0007669"/>
    <property type="project" value="UniProtKB-KW"/>
</dbReference>
<evidence type="ECO:0000313" key="5">
    <source>
        <dbReference type="Proteomes" id="UP001180453"/>
    </source>
</evidence>
<organism evidence="4 5">
    <name type="scientific">Roseateles saccharophilus</name>
    <name type="common">Pseudomonas saccharophila</name>
    <dbReference type="NCBI Taxonomy" id="304"/>
    <lineage>
        <taxon>Bacteria</taxon>
        <taxon>Pseudomonadati</taxon>
        <taxon>Pseudomonadota</taxon>
        <taxon>Betaproteobacteria</taxon>
        <taxon>Burkholderiales</taxon>
        <taxon>Sphaerotilaceae</taxon>
        <taxon>Roseateles</taxon>
    </lineage>
</organism>
<keyword evidence="2" id="KW-0732">Signal</keyword>
<reference evidence="4 5" key="1">
    <citation type="submission" date="2023-07" db="EMBL/GenBank/DDBJ databases">
        <title>Sorghum-associated microbial communities from plants grown in Nebraska, USA.</title>
        <authorList>
            <person name="Schachtman D."/>
        </authorList>
    </citation>
    <scope>NUCLEOTIDE SEQUENCE [LARGE SCALE GENOMIC DNA]</scope>
    <source>
        <strain evidence="4 5">BE314</strain>
    </source>
</reference>
<evidence type="ECO:0000259" key="3">
    <source>
        <dbReference type="Pfam" id="PF00326"/>
    </source>
</evidence>
<dbReference type="PANTHER" id="PTHR42776:SF27">
    <property type="entry name" value="DIPEPTIDYL PEPTIDASE FAMILY MEMBER 6"/>
    <property type="match status" value="1"/>
</dbReference>
<evidence type="ECO:0000313" key="4">
    <source>
        <dbReference type="EMBL" id="MDR7270590.1"/>
    </source>
</evidence>
<dbReference type="EMBL" id="JAVDXU010000002">
    <property type="protein sequence ID" value="MDR7270590.1"/>
    <property type="molecule type" value="Genomic_DNA"/>
</dbReference>
<dbReference type="Proteomes" id="UP001180453">
    <property type="component" value="Unassembled WGS sequence"/>
</dbReference>
<dbReference type="RefSeq" id="WP_310266640.1">
    <property type="nucleotide sequence ID" value="NZ_JAVDXU010000002.1"/>
</dbReference>
<sequence length="662" mass="73998">MRTLLGGLAFALAAALGFATAPAAADPPTITAFFKRPAVSQPKLSPSGRYLAVLAAGRDDRIWLAVMDLQDLTTPKIVAGFHDADIGNHHWVNEDRLVFQVSNSPDGSTRIFQPGLWAVDRDGSKYRQLINSDKQWISNSSSLINDRRLEANWRFFATLPDGGDEILVKRLPWSEESESTGVQLVRLDTRTGLTRNLNRGLPDGVIDWTVDWRGEPRAVEALSKGRVKAYLREADGNWKLWYEDGAHERKGFSAYWFGPDGQTLVEASHDGYSALFRLDPKTDKPEKEPLISFKGYDFQGELIFDPVAKRLLGLHFETDAPGSVWLDATMKARQADIDAKLPGAVNRIECERCLDATHLVVTSISDQIPPRYWIYKPADKSIQPLAGTRPDLPLREMGQRDVVRFKARDGLEIPLLVTQPPGKPAPRPTVVLVHGGPYVRGTHWRWEPMAQFLANRGYVVLEPEYRGSTGYGFKHFRAGWKQWGLAMQDDLADTLAWAVKQGWSDPKRACIMGASYGGYAALMGAVTQGDIFKCAVNWVGVTDIGLMSSINWSDMSDEWKNYGMKQLVADPDSDAEQMRKTSPLARAGEIRIPLLMAYGGEDRRVPLKHGSAMKAALRADQPVEWVIYPEEGHGWFNLKTNEDFWGRVERFLARHIGATTKP</sequence>
<dbReference type="InterPro" id="IPR029058">
    <property type="entry name" value="AB_hydrolase_fold"/>
</dbReference>
<feature type="chain" id="PRO_5046628771" evidence="2">
    <location>
        <begin position="26"/>
        <end position="662"/>
    </location>
</feature>
<protein>
    <submittedName>
        <fullName evidence="4">Dipeptidyl aminopeptidase/acylaminoacyl peptidase</fullName>
    </submittedName>
</protein>
<dbReference type="SUPFAM" id="SSF69304">
    <property type="entry name" value="Tricorn protease N-terminal domain"/>
    <property type="match status" value="1"/>
</dbReference>
<keyword evidence="1" id="KW-0378">Hydrolase</keyword>
<evidence type="ECO:0000256" key="1">
    <source>
        <dbReference type="ARBA" id="ARBA00022801"/>
    </source>
</evidence>
<dbReference type="SUPFAM" id="SSF53474">
    <property type="entry name" value="alpha/beta-Hydrolases"/>
    <property type="match status" value="1"/>
</dbReference>
<accession>A0ABU1YQU9</accession>
<name>A0ABU1YQU9_ROSSA</name>
<keyword evidence="5" id="KW-1185">Reference proteome</keyword>
<dbReference type="PANTHER" id="PTHR42776">
    <property type="entry name" value="SERINE PEPTIDASE S9 FAMILY MEMBER"/>
    <property type="match status" value="1"/>
</dbReference>
<gene>
    <name evidence="4" type="ORF">J2X20_003248</name>
</gene>
<keyword evidence="4" id="KW-0645">Protease</keyword>
<proteinExistence type="predicted"/>
<comment type="caution">
    <text evidence="4">The sequence shown here is derived from an EMBL/GenBank/DDBJ whole genome shotgun (WGS) entry which is preliminary data.</text>
</comment>
<feature type="signal peptide" evidence="2">
    <location>
        <begin position="1"/>
        <end position="25"/>
    </location>
</feature>
<keyword evidence="4" id="KW-0031">Aminopeptidase</keyword>